<dbReference type="Pfam" id="PF04294">
    <property type="entry name" value="VanW"/>
    <property type="match status" value="1"/>
</dbReference>
<dbReference type="InterPro" id="IPR022029">
    <property type="entry name" value="YoaR-like_PG-bd"/>
</dbReference>
<feature type="domain" description="FHA" evidence="2">
    <location>
        <begin position="120"/>
        <end position="182"/>
    </location>
</feature>
<dbReference type="InterPro" id="IPR007391">
    <property type="entry name" value="Vancomycin_resist_VanW"/>
</dbReference>
<evidence type="ECO:0000256" key="1">
    <source>
        <dbReference type="SAM" id="MobiDB-lite"/>
    </source>
</evidence>
<keyword evidence="4" id="KW-1185">Reference proteome</keyword>
<dbReference type="PANTHER" id="PTHR35788">
    <property type="entry name" value="EXPORTED PROTEIN-RELATED"/>
    <property type="match status" value="1"/>
</dbReference>
<evidence type="ECO:0000313" key="4">
    <source>
        <dbReference type="Proteomes" id="UP000274907"/>
    </source>
</evidence>
<name>A0A3S0A0R1_9CORY</name>
<protein>
    <recommendedName>
        <fullName evidence="2">FHA domain-containing protein</fullName>
    </recommendedName>
</protein>
<proteinExistence type="predicted"/>
<sequence>MSQSKSQDSGRRGTRIAGGVVAGLFALAAVAYGADYFLTKGNVPRGTTVGGVDISGMSPAEARTTLERELGGVVDEPVTVTAGDRAVEFIPAQAGLGIDFAQTIEEIGTESANPLLRLQGLFGSGTEAEIVSAADDTALTPELERMHAELSAEPADGRVELVDGRVQVTEAVNGHVIDPAALREGVTTDWLDPAGIEVDAEVTPPAIDADTVAATAEGDAATVISGPLTVTGRDDINGIIPPERMGEVVTFIPEDGTLRTDINVEAAQGILDETLSETESTRRNADIIFSGGSRQIIPHSDGVQINWETTLEGFNDRLLSTDPEARQWEAEYEDEPATFTTEMAEVATFDQTVGEFTTSGYSASSGVNIQLVAATVNGAIIAPGDTFSLNGYTGPRGTAQGYVDSGIIINGRGGTAVGGGISQYATTLYNAAYFAGMEDVAHTPHSYYISRYPAGREATVYEGAIDLQFRNNSQYPVRIESTVGGGNVTIRLTGVKTVQVESVNGGRWAPTQPQTMNVSGSDCSPSGGAPGFTTSDTRIIRDLAGNEISREVQTTVYDPQPIVRCS</sequence>
<dbReference type="AlphaFoldDB" id="A0A3S0A0R1"/>
<dbReference type="InterPro" id="IPR000253">
    <property type="entry name" value="FHA_dom"/>
</dbReference>
<dbReference type="RefSeq" id="WP_126119960.1">
    <property type="nucleotide sequence ID" value="NZ_RXHJ01000004.1"/>
</dbReference>
<evidence type="ECO:0000259" key="2">
    <source>
        <dbReference type="PROSITE" id="PS50006"/>
    </source>
</evidence>
<dbReference type="Pfam" id="PF12229">
    <property type="entry name" value="PG_binding_4"/>
    <property type="match status" value="1"/>
</dbReference>
<dbReference type="InterPro" id="IPR052913">
    <property type="entry name" value="Glycopeptide_resist_protein"/>
</dbReference>
<comment type="caution">
    <text evidence="3">The sequence shown here is derived from an EMBL/GenBank/DDBJ whole genome shotgun (WGS) entry which is preliminary data.</text>
</comment>
<dbReference type="PROSITE" id="PS50006">
    <property type="entry name" value="FHA_DOMAIN"/>
    <property type="match status" value="1"/>
</dbReference>
<evidence type="ECO:0000313" key="3">
    <source>
        <dbReference type="EMBL" id="RSZ64694.1"/>
    </source>
</evidence>
<gene>
    <name evidence="3" type="ORF">EAH68_03590</name>
</gene>
<reference evidence="3 4" key="1">
    <citation type="submission" date="2018-12" db="EMBL/GenBank/DDBJ databases">
        <title>YIM 101343 draft genome.</title>
        <authorList>
            <person name="Chen X."/>
        </authorList>
    </citation>
    <scope>NUCLEOTIDE SEQUENCE [LARGE SCALE GENOMIC DNA]</scope>
    <source>
        <strain evidence="3 4">YIM 101343</strain>
    </source>
</reference>
<feature type="compositionally biased region" description="Polar residues" evidence="1">
    <location>
        <begin position="511"/>
        <end position="524"/>
    </location>
</feature>
<feature type="region of interest" description="Disordered" evidence="1">
    <location>
        <begin position="506"/>
        <end position="535"/>
    </location>
</feature>
<dbReference type="EMBL" id="RXHJ01000004">
    <property type="protein sequence ID" value="RSZ64694.1"/>
    <property type="molecule type" value="Genomic_DNA"/>
</dbReference>
<accession>A0A3S0A0R1</accession>
<dbReference type="Proteomes" id="UP000274907">
    <property type="component" value="Unassembled WGS sequence"/>
</dbReference>
<dbReference type="PANTHER" id="PTHR35788:SF1">
    <property type="entry name" value="EXPORTED PROTEIN"/>
    <property type="match status" value="1"/>
</dbReference>
<organism evidence="3 4">
    <name type="scientific">Corynebacterium hylobatis</name>
    <dbReference type="NCBI Taxonomy" id="1859290"/>
    <lineage>
        <taxon>Bacteria</taxon>
        <taxon>Bacillati</taxon>
        <taxon>Actinomycetota</taxon>
        <taxon>Actinomycetes</taxon>
        <taxon>Mycobacteriales</taxon>
        <taxon>Corynebacteriaceae</taxon>
        <taxon>Corynebacterium</taxon>
    </lineage>
</organism>
<dbReference type="OrthoDB" id="9813301at2"/>